<keyword evidence="17" id="KW-1015">Disulfide bond</keyword>
<evidence type="ECO:0000313" key="29">
    <source>
        <dbReference type="Proteomes" id="UP001356427"/>
    </source>
</evidence>
<keyword evidence="7" id="KW-0963">Cytoplasm</keyword>
<dbReference type="Pfam" id="PF00219">
    <property type="entry name" value="IGFBP"/>
    <property type="match status" value="1"/>
</dbReference>
<feature type="domain" description="PH" evidence="24">
    <location>
        <begin position="189"/>
        <end position="287"/>
    </location>
</feature>
<dbReference type="SUPFAM" id="SSF57184">
    <property type="entry name" value="Growth factor receptor domain"/>
    <property type="match status" value="1"/>
</dbReference>
<dbReference type="GO" id="GO:0006508">
    <property type="term" value="P:proteolysis"/>
    <property type="evidence" value="ECO:0007669"/>
    <property type="project" value="UniProtKB-KW"/>
</dbReference>
<dbReference type="SUPFAM" id="SSF100895">
    <property type="entry name" value="Kazal-type serine protease inhibitors"/>
    <property type="match status" value="1"/>
</dbReference>
<dbReference type="PROSITE" id="PS50003">
    <property type="entry name" value="PH_DOMAIN"/>
    <property type="match status" value="2"/>
</dbReference>
<evidence type="ECO:0000256" key="2">
    <source>
        <dbReference type="ARBA" id="ARBA00004202"/>
    </source>
</evidence>
<dbReference type="InterPro" id="IPR001478">
    <property type="entry name" value="PDZ"/>
</dbReference>
<dbReference type="CDD" id="cd13271">
    <property type="entry name" value="PH2_TAPP1_2"/>
    <property type="match status" value="1"/>
</dbReference>
<comment type="subunit">
    <text evidence="22">Forms homotrimers. In the presence of substrate, may form higher-order multimers in a PDZ-independent manner.</text>
</comment>
<keyword evidence="15" id="KW-0446">Lipid-binding</keyword>
<dbReference type="SMART" id="SM00228">
    <property type="entry name" value="PDZ"/>
    <property type="match status" value="1"/>
</dbReference>
<keyword evidence="8" id="KW-0964">Secreted</keyword>
<dbReference type="InterPro" id="IPR001849">
    <property type="entry name" value="PH_domain"/>
</dbReference>
<dbReference type="Pfam" id="PF13365">
    <property type="entry name" value="Trypsin_2"/>
    <property type="match status" value="1"/>
</dbReference>
<evidence type="ECO:0000256" key="1">
    <source>
        <dbReference type="ARBA" id="ARBA00004123"/>
    </source>
</evidence>
<dbReference type="InterPro" id="IPR002350">
    <property type="entry name" value="Kazal_dom"/>
</dbReference>
<evidence type="ECO:0000259" key="24">
    <source>
        <dbReference type="PROSITE" id="PS50003"/>
    </source>
</evidence>
<dbReference type="InterPro" id="IPR009003">
    <property type="entry name" value="Peptidase_S1_PA"/>
</dbReference>
<evidence type="ECO:0000256" key="21">
    <source>
        <dbReference type="ARBA" id="ARBA00059661"/>
    </source>
</evidence>
<keyword evidence="10" id="KW-0645">Protease</keyword>
<evidence type="ECO:0000256" key="17">
    <source>
        <dbReference type="ARBA" id="ARBA00023157"/>
    </source>
</evidence>
<comment type="similarity">
    <text evidence="5">Belongs to the peptidase S1C family.</text>
</comment>
<keyword evidence="9" id="KW-0597">Phosphoprotein</keyword>
<evidence type="ECO:0000256" key="22">
    <source>
        <dbReference type="ARBA" id="ARBA00063274"/>
    </source>
</evidence>
<dbReference type="SMART" id="SM00233">
    <property type="entry name" value="PH"/>
    <property type="match status" value="2"/>
</dbReference>
<dbReference type="AlphaFoldDB" id="A0AAN8MNN7"/>
<evidence type="ECO:0000259" key="27">
    <source>
        <dbReference type="PROSITE" id="PS51465"/>
    </source>
</evidence>
<dbReference type="Pfam" id="PF13180">
    <property type="entry name" value="PDZ_2"/>
    <property type="match status" value="1"/>
</dbReference>
<dbReference type="GO" id="GO:0004252">
    <property type="term" value="F:serine-type endopeptidase activity"/>
    <property type="evidence" value="ECO:0007669"/>
    <property type="project" value="InterPro"/>
</dbReference>
<dbReference type="GO" id="GO:0005886">
    <property type="term" value="C:plasma membrane"/>
    <property type="evidence" value="ECO:0007669"/>
    <property type="project" value="UniProtKB-SubCell"/>
</dbReference>
<dbReference type="GO" id="GO:0005829">
    <property type="term" value="C:cytosol"/>
    <property type="evidence" value="ECO:0007669"/>
    <property type="project" value="UniProtKB-SubCell"/>
</dbReference>
<feature type="domain" description="PDZ" evidence="25">
    <location>
        <begin position="842"/>
        <end position="908"/>
    </location>
</feature>
<evidence type="ECO:0000256" key="4">
    <source>
        <dbReference type="ARBA" id="ARBA00004613"/>
    </source>
</evidence>
<comment type="subcellular location">
    <subcellularLocation>
        <location evidence="2">Cell membrane</location>
        <topology evidence="2">Peripheral membrane protein</topology>
    </subcellularLocation>
    <subcellularLocation>
        <location evidence="3">Cytoplasm</location>
        <location evidence="3">Cytosol</location>
    </subcellularLocation>
    <subcellularLocation>
        <location evidence="1">Nucleus</location>
    </subcellularLocation>
    <subcellularLocation>
        <location evidence="4">Secreted</location>
    </subcellularLocation>
</comment>
<dbReference type="Gene3D" id="2.30.29.30">
    <property type="entry name" value="Pleckstrin-homology domain (PH domain)/Phosphotyrosine-binding domain (PTB)"/>
    <property type="match status" value="2"/>
</dbReference>
<dbReference type="Gene3D" id="3.30.60.30">
    <property type="match status" value="1"/>
</dbReference>
<feature type="domain" description="IGFBP N-terminal" evidence="26">
    <location>
        <begin position="460"/>
        <end position="544"/>
    </location>
</feature>
<keyword evidence="16" id="KW-0472">Membrane</keyword>
<evidence type="ECO:0000256" key="3">
    <source>
        <dbReference type="ARBA" id="ARBA00004514"/>
    </source>
</evidence>
<dbReference type="GO" id="GO:0043065">
    <property type="term" value="P:positive regulation of apoptotic process"/>
    <property type="evidence" value="ECO:0007669"/>
    <property type="project" value="TreeGrafter"/>
</dbReference>
<evidence type="ECO:0000256" key="10">
    <source>
        <dbReference type="ARBA" id="ARBA00022670"/>
    </source>
</evidence>
<feature type="compositionally biased region" description="Low complexity" evidence="23">
    <location>
        <begin position="369"/>
        <end position="393"/>
    </location>
</feature>
<evidence type="ECO:0000256" key="15">
    <source>
        <dbReference type="ARBA" id="ARBA00023121"/>
    </source>
</evidence>
<evidence type="ECO:0000256" key="6">
    <source>
        <dbReference type="ARBA" id="ARBA00022475"/>
    </source>
</evidence>
<evidence type="ECO:0000256" key="18">
    <source>
        <dbReference type="ARBA" id="ARBA00023183"/>
    </source>
</evidence>
<dbReference type="Gene3D" id="2.40.10.120">
    <property type="match status" value="1"/>
</dbReference>
<evidence type="ECO:0000259" key="25">
    <source>
        <dbReference type="PROSITE" id="PS50106"/>
    </source>
</evidence>
<keyword evidence="11" id="KW-0732">Signal</keyword>
<dbReference type="InterPro" id="IPR000867">
    <property type="entry name" value="IGFBP-like"/>
</dbReference>
<dbReference type="FunFam" id="2.40.10.120:FF:000002">
    <property type="entry name" value="HtrA serine peptidase 3"/>
    <property type="match status" value="1"/>
</dbReference>
<dbReference type="Gene3D" id="2.30.42.10">
    <property type="match status" value="1"/>
</dbReference>
<evidence type="ECO:0000256" key="12">
    <source>
        <dbReference type="ARBA" id="ARBA00022737"/>
    </source>
</evidence>
<evidence type="ECO:0000256" key="8">
    <source>
        <dbReference type="ARBA" id="ARBA00022525"/>
    </source>
</evidence>
<dbReference type="InterPro" id="IPR011993">
    <property type="entry name" value="PH-like_dom_sf"/>
</dbReference>
<evidence type="ECO:0000256" key="14">
    <source>
        <dbReference type="ARBA" id="ARBA00022825"/>
    </source>
</evidence>
<dbReference type="PROSITE" id="PS50106">
    <property type="entry name" value="PDZ"/>
    <property type="match status" value="1"/>
</dbReference>
<keyword evidence="13" id="KW-0378">Hydrolase</keyword>
<evidence type="ECO:0000256" key="23">
    <source>
        <dbReference type="SAM" id="MobiDB-lite"/>
    </source>
</evidence>
<dbReference type="FunFam" id="2.30.29.30:FF:000049">
    <property type="entry name" value="pleckstrin homology domain-containing family A member 1 isoform X1"/>
    <property type="match status" value="1"/>
</dbReference>
<dbReference type="InterPro" id="IPR036058">
    <property type="entry name" value="Kazal_dom_sf"/>
</dbReference>
<dbReference type="PROSITE" id="PS51465">
    <property type="entry name" value="KAZAL_2"/>
    <property type="match status" value="1"/>
</dbReference>
<feature type="domain" description="Kazal-like" evidence="27">
    <location>
        <begin position="546"/>
        <end position="588"/>
    </location>
</feature>
<dbReference type="FunFam" id="2.30.42.10:FF:000142">
    <property type="entry name" value="Serine protease HTRA1"/>
    <property type="match status" value="1"/>
</dbReference>
<dbReference type="SMART" id="SM00280">
    <property type="entry name" value="KAZAL"/>
    <property type="match status" value="1"/>
</dbReference>
<feature type="compositionally biased region" description="Pro residues" evidence="23">
    <location>
        <begin position="394"/>
        <end position="404"/>
    </location>
</feature>
<evidence type="ECO:0000256" key="13">
    <source>
        <dbReference type="ARBA" id="ARBA00022801"/>
    </source>
</evidence>
<dbReference type="InterPro" id="IPR009030">
    <property type="entry name" value="Growth_fac_rcpt_cys_sf"/>
</dbReference>
<sequence length="911" mass="99368">MPYVDRQNRICGFLDIEENENSGKFLRRYFILDTREGSLVWYMDNPQNLPKGAENVGSLKLTYISKVSDATKLRPKAEFCFVINAGMRKFYLQANDQQDLVEWVNVLNNATKITVPKSGDGQPSAEMPQEGLGAMKQISYKTEIIGGVPIITATQEQGDGGQNGAERGGQRKAHSQLPYFLGRGAQDQALIKAGYCVKQGAVMKNWKRRYFLLEENAVSYFKSDLEREPLRVIPLKEVHKVQECKQSDLMQRDNLFEVVTSSRTFYMQSDSPEEMHSWIKAISGAIVAQRGPGRSAASMRQARRLSNPCIQRYTFRNGECSTYEHSDHSTTSTPSTFYCSSNHGGPPAPRSPVQAEPPYPQPQGGPGPYLGQPGLHGPAALARPPGGTTTTPLPSLPPGDPPPVQVSASSLYHINADREDLSPWKRRSEVEGDQLEISTLSFDGLRPACQPVCEARTKRYVIGCPDKCDKSLCPPIPADCLAGDILDQCDCCPVCASEEGEACGGTGRLGDPECGEGMECSITDGIGVSATVRRRGKSGVCVCKGSDPVCGSDGVSYQNICELKRVSNRALKLQQPPVIFIQRGTCGKGQENPDSLRHRYNFIADVVEKIAPAVVHIELYRKMVFSKREVAVASGSGFVVSEDGLIVTNAHVVANKHRVKVELKSGATFDAKIKDVDEKADIALIKIDVPMKLPVLLLGRSADLRPGEFVVAIGSPFSLQNTVTTGVVSTTQRGGKELGLRNSDMDYIQTDAIINYGNSGGPLVNLDGEVIGINTLKVTAGISFAIPSDKIRQFLAESHDRQSKGKLSSSKKYIGVRMMTLTPMLAKELKEKQSDFPDVTSGAYVIEVIPKTPAETGGLQESDVIITINSQRITSASDVSSSIKREDTLRMVVRRGNEDIMLTVVPEEIDP</sequence>
<evidence type="ECO:0000256" key="16">
    <source>
        <dbReference type="ARBA" id="ARBA00023136"/>
    </source>
</evidence>
<organism evidence="28 29">
    <name type="scientific">Coregonus suidteri</name>
    <dbReference type="NCBI Taxonomy" id="861788"/>
    <lineage>
        <taxon>Eukaryota</taxon>
        <taxon>Metazoa</taxon>
        <taxon>Chordata</taxon>
        <taxon>Craniata</taxon>
        <taxon>Vertebrata</taxon>
        <taxon>Euteleostomi</taxon>
        <taxon>Actinopterygii</taxon>
        <taxon>Neopterygii</taxon>
        <taxon>Teleostei</taxon>
        <taxon>Protacanthopterygii</taxon>
        <taxon>Salmoniformes</taxon>
        <taxon>Salmonidae</taxon>
        <taxon>Coregoninae</taxon>
        <taxon>Coregonus</taxon>
    </lineage>
</organism>
<dbReference type="GO" id="GO:0019838">
    <property type="term" value="F:growth factor binding"/>
    <property type="evidence" value="ECO:0007669"/>
    <property type="project" value="UniProtKB-KW"/>
</dbReference>
<dbReference type="PROSITE" id="PS51323">
    <property type="entry name" value="IGFBP_N_2"/>
    <property type="match status" value="1"/>
</dbReference>
<keyword evidence="12" id="KW-0677">Repeat</keyword>
<name>A0AAN8MNN7_9TELE</name>
<dbReference type="SUPFAM" id="SSF50156">
    <property type="entry name" value="PDZ domain-like"/>
    <property type="match status" value="1"/>
</dbReference>
<dbReference type="FunFam" id="2.30.29.30:FF:000042">
    <property type="entry name" value="pleckstrin homology domain-containing family A member 1 isoform X2"/>
    <property type="match status" value="1"/>
</dbReference>
<evidence type="ECO:0000256" key="9">
    <source>
        <dbReference type="ARBA" id="ARBA00022553"/>
    </source>
</evidence>
<keyword evidence="14" id="KW-0720">Serine protease</keyword>
<comment type="function">
    <text evidence="20">Serine protease with a variety of targets, including extracellular matrix proteins and proteoglycans. Through cleavage of proteoglycans, may release soluble FGF-glycosaminoglycan complexes that promote the range and intensity of FGF signals in the extracellular space. Regulates the availability of insulin-like growth factors (IGFs) by cleaving IGF-binding proteins. Inhibits signaling mediated by TGF-beta family members. Consequently, may regulate many physiological processes. Intracellularly, degrades TSC2, leading to the activation of TSC2 downstream targets.</text>
</comment>
<dbReference type="SMART" id="SM00121">
    <property type="entry name" value="IB"/>
    <property type="match status" value="1"/>
</dbReference>
<dbReference type="PRINTS" id="PR00834">
    <property type="entry name" value="PROTEASES2C"/>
</dbReference>
<dbReference type="Pfam" id="PF07648">
    <property type="entry name" value="Kazal_2"/>
    <property type="match status" value="1"/>
</dbReference>
<dbReference type="SUPFAM" id="SSF50494">
    <property type="entry name" value="Trypsin-like serine proteases"/>
    <property type="match status" value="1"/>
</dbReference>
<keyword evidence="19" id="KW-0539">Nucleus</keyword>
<accession>A0AAN8MNN7</accession>
<evidence type="ECO:0000313" key="28">
    <source>
        <dbReference type="EMBL" id="KAK6329357.1"/>
    </source>
</evidence>
<dbReference type="CDD" id="cd00104">
    <property type="entry name" value="KAZAL_FS"/>
    <property type="match status" value="1"/>
</dbReference>
<dbReference type="InterPro" id="IPR001940">
    <property type="entry name" value="Peptidase_S1C"/>
</dbReference>
<dbReference type="EMBL" id="JAGTTL010000001">
    <property type="protein sequence ID" value="KAK6329357.1"/>
    <property type="molecule type" value="Genomic_DNA"/>
</dbReference>
<comment type="caution">
    <text evidence="28">The sequence shown here is derived from an EMBL/GenBank/DDBJ whole genome shotgun (WGS) entry which is preliminary data.</text>
</comment>
<keyword evidence="18" id="KW-0340">Growth factor binding</keyword>
<dbReference type="PANTHER" id="PTHR22939:SF13">
    <property type="entry name" value="SERINE PROTEASE HTRA1"/>
    <property type="match status" value="1"/>
</dbReference>
<dbReference type="Pfam" id="PF00169">
    <property type="entry name" value="PH"/>
    <property type="match status" value="2"/>
</dbReference>
<dbReference type="Gene3D" id="4.10.40.20">
    <property type="match status" value="1"/>
</dbReference>
<protein>
    <recommendedName>
        <fullName evidence="30">Serine protease HTRA1</fullName>
    </recommendedName>
</protein>
<dbReference type="GO" id="GO:0008289">
    <property type="term" value="F:lipid binding"/>
    <property type="evidence" value="ECO:0007669"/>
    <property type="project" value="UniProtKB-KW"/>
</dbReference>
<evidence type="ECO:0000256" key="20">
    <source>
        <dbReference type="ARBA" id="ARBA00058100"/>
    </source>
</evidence>
<dbReference type="CDD" id="cd13270">
    <property type="entry name" value="PH1_TAPP1_2"/>
    <property type="match status" value="1"/>
</dbReference>
<feature type="region of interest" description="Disordered" evidence="23">
    <location>
        <begin position="322"/>
        <end position="407"/>
    </location>
</feature>
<dbReference type="PANTHER" id="PTHR22939">
    <property type="entry name" value="SERINE PROTEASE FAMILY S1C HTRA-RELATED"/>
    <property type="match status" value="1"/>
</dbReference>
<evidence type="ECO:0000256" key="7">
    <source>
        <dbReference type="ARBA" id="ARBA00022490"/>
    </source>
</evidence>
<keyword evidence="29" id="KW-1185">Reference proteome</keyword>
<evidence type="ECO:0000256" key="19">
    <source>
        <dbReference type="ARBA" id="ARBA00023242"/>
    </source>
</evidence>
<dbReference type="GO" id="GO:0005576">
    <property type="term" value="C:extracellular region"/>
    <property type="evidence" value="ECO:0007669"/>
    <property type="project" value="UniProtKB-SubCell"/>
</dbReference>
<feature type="compositionally biased region" description="Pro residues" evidence="23">
    <location>
        <begin position="346"/>
        <end position="365"/>
    </location>
</feature>
<gene>
    <name evidence="28" type="ORF">J4Q44_G00013350</name>
</gene>
<dbReference type="InterPro" id="IPR036034">
    <property type="entry name" value="PDZ_sf"/>
</dbReference>
<dbReference type="FunFam" id="3.30.60.30:FF:000026">
    <property type="entry name" value="Insulin-like growth factor-binding protein 7"/>
    <property type="match status" value="1"/>
</dbReference>
<reference evidence="28 29" key="1">
    <citation type="submission" date="2021-04" db="EMBL/GenBank/DDBJ databases">
        <authorList>
            <person name="De Guttry C."/>
            <person name="Zahm M."/>
            <person name="Klopp C."/>
            <person name="Cabau C."/>
            <person name="Louis A."/>
            <person name="Berthelot C."/>
            <person name="Parey E."/>
            <person name="Roest Crollius H."/>
            <person name="Montfort J."/>
            <person name="Robinson-Rechavi M."/>
            <person name="Bucao C."/>
            <person name="Bouchez O."/>
            <person name="Gislard M."/>
            <person name="Lluch J."/>
            <person name="Milhes M."/>
            <person name="Lampietro C."/>
            <person name="Lopez Roques C."/>
            <person name="Donnadieu C."/>
            <person name="Braasch I."/>
            <person name="Desvignes T."/>
            <person name="Postlethwait J."/>
            <person name="Bobe J."/>
            <person name="Wedekind C."/>
            <person name="Guiguen Y."/>
        </authorList>
    </citation>
    <scope>NUCLEOTIDE SEQUENCE [LARGE SCALE GENOMIC DNA]</scope>
    <source>
        <strain evidence="28">Cs_M1</strain>
        <tissue evidence="28">Blood</tissue>
    </source>
</reference>
<comment type="function">
    <text evidence="21">Binds specifically to phosphatidylinositol 3,4-diphosphate (PtdIns3,4P2), but not to other phosphoinositides. May recruit other proteins to the plasma membrane.</text>
</comment>
<evidence type="ECO:0000259" key="26">
    <source>
        <dbReference type="PROSITE" id="PS51323"/>
    </source>
</evidence>
<evidence type="ECO:0000256" key="5">
    <source>
        <dbReference type="ARBA" id="ARBA00010541"/>
    </source>
</evidence>
<dbReference type="Proteomes" id="UP001356427">
    <property type="component" value="Unassembled WGS sequence"/>
</dbReference>
<evidence type="ECO:0000256" key="11">
    <source>
        <dbReference type="ARBA" id="ARBA00022729"/>
    </source>
</evidence>
<evidence type="ECO:0008006" key="30">
    <source>
        <dbReference type="Google" id="ProtNLM"/>
    </source>
</evidence>
<proteinExistence type="inferred from homology"/>
<dbReference type="SUPFAM" id="SSF50729">
    <property type="entry name" value="PH domain-like"/>
    <property type="match status" value="2"/>
</dbReference>
<dbReference type="GO" id="GO:0012501">
    <property type="term" value="P:programmed cell death"/>
    <property type="evidence" value="ECO:0007669"/>
    <property type="project" value="TreeGrafter"/>
</dbReference>
<keyword evidence="6" id="KW-1003">Cell membrane</keyword>
<dbReference type="GO" id="GO:0005634">
    <property type="term" value="C:nucleus"/>
    <property type="evidence" value="ECO:0007669"/>
    <property type="project" value="UniProtKB-SubCell"/>
</dbReference>
<dbReference type="CDD" id="cd06785">
    <property type="entry name" value="cpPDZ_HtrA-like"/>
    <property type="match status" value="1"/>
</dbReference>
<feature type="domain" description="PH" evidence="24">
    <location>
        <begin position="7"/>
        <end position="112"/>
    </location>
</feature>